<dbReference type="InterPro" id="IPR010982">
    <property type="entry name" value="Lambda_DNA-bd_dom_sf"/>
</dbReference>
<protein>
    <submittedName>
        <fullName evidence="3">Helix-turn-helix transcriptional regulator</fullName>
    </submittedName>
</protein>
<dbReference type="SUPFAM" id="SSF47413">
    <property type="entry name" value="lambda repressor-like DNA-binding domains"/>
    <property type="match status" value="1"/>
</dbReference>
<feature type="transmembrane region" description="Helical" evidence="1">
    <location>
        <begin position="121"/>
        <end position="141"/>
    </location>
</feature>
<keyword evidence="1" id="KW-0812">Transmembrane</keyword>
<evidence type="ECO:0000313" key="4">
    <source>
        <dbReference type="Proteomes" id="UP001310692"/>
    </source>
</evidence>
<organism evidence="3 4">
    <name type="scientific">Hyphobacterium marinum</name>
    <dbReference type="NCBI Taxonomy" id="3116574"/>
    <lineage>
        <taxon>Bacteria</taxon>
        <taxon>Pseudomonadati</taxon>
        <taxon>Pseudomonadota</taxon>
        <taxon>Alphaproteobacteria</taxon>
        <taxon>Maricaulales</taxon>
        <taxon>Maricaulaceae</taxon>
        <taxon>Hyphobacterium</taxon>
    </lineage>
</organism>
<accession>A0ABU7LZB4</accession>
<dbReference type="CDD" id="cd00093">
    <property type="entry name" value="HTH_XRE"/>
    <property type="match status" value="1"/>
</dbReference>
<name>A0ABU7LZB4_9PROT</name>
<dbReference type="Gene3D" id="1.10.260.40">
    <property type="entry name" value="lambda repressor-like DNA-binding domains"/>
    <property type="match status" value="1"/>
</dbReference>
<dbReference type="EMBL" id="JAZDRO010000003">
    <property type="protein sequence ID" value="MEE2566901.1"/>
    <property type="molecule type" value="Genomic_DNA"/>
</dbReference>
<sequence length="151" mass="16669">MDITPDAAKIKRWRNERGWSQEHLAELADVGLRTIQRIENGENASRDSLTALAAAFNVDVMALALDAKSEAARMVRAEQLKGLAVFRLVFWIHLGSWALGMLIFAAICVAMGYLIMLPPAMWWTVGLAGHGLALLIFTLAVRFQGQFESGK</sequence>
<dbReference type="RefSeq" id="WP_330196455.1">
    <property type="nucleotide sequence ID" value="NZ_JAZDRO010000003.1"/>
</dbReference>
<gene>
    <name evidence="3" type="ORF">V0U35_09430</name>
</gene>
<reference evidence="3 4" key="1">
    <citation type="submission" date="2024-01" db="EMBL/GenBank/DDBJ databases">
        <title>Hyphobacterium bacterium isolated from marine sediment.</title>
        <authorList>
            <person name="Zhao S."/>
        </authorList>
    </citation>
    <scope>NUCLEOTIDE SEQUENCE [LARGE SCALE GENOMIC DNA]</scope>
    <source>
        <strain evidence="3 4">Y60-23</strain>
    </source>
</reference>
<keyword evidence="1" id="KW-1133">Transmembrane helix</keyword>
<comment type="caution">
    <text evidence="3">The sequence shown here is derived from an EMBL/GenBank/DDBJ whole genome shotgun (WGS) entry which is preliminary data.</text>
</comment>
<dbReference type="Proteomes" id="UP001310692">
    <property type="component" value="Unassembled WGS sequence"/>
</dbReference>
<evidence type="ECO:0000256" key="1">
    <source>
        <dbReference type="SAM" id="Phobius"/>
    </source>
</evidence>
<evidence type="ECO:0000259" key="2">
    <source>
        <dbReference type="PROSITE" id="PS50943"/>
    </source>
</evidence>
<feature type="transmembrane region" description="Helical" evidence="1">
    <location>
        <begin position="88"/>
        <end position="115"/>
    </location>
</feature>
<keyword evidence="1" id="KW-0472">Membrane</keyword>
<dbReference type="SMART" id="SM00530">
    <property type="entry name" value="HTH_XRE"/>
    <property type="match status" value="1"/>
</dbReference>
<dbReference type="PROSITE" id="PS50943">
    <property type="entry name" value="HTH_CROC1"/>
    <property type="match status" value="1"/>
</dbReference>
<feature type="domain" description="HTH cro/C1-type" evidence="2">
    <location>
        <begin position="10"/>
        <end position="63"/>
    </location>
</feature>
<dbReference type="Pfam" id="PF01381">
    <property type="entry name" value="HTH_3"/>
    <property type="match status" value="1"/>
</dbReference>
<dbReference type="InterPro" id="IPR001387">
    <property type="entry name" value="Cro/C1-type_HTH"/>
</dbReference>
<evidence type="ECO:0000313" key="3">
    <source>
        <dbReference type="EMBL" id="MEE2566901.1"/>
    </source>
</evidence>
<keyword evidence="4" id="KW-1185">Reference proteome</keyword>
<proteinExistence type="predicted"/>